<organism evidence="1 2">
    <name type="scientific">Pseudoalteromonas undina</name>
    <dbReference type="NCBI Taxonomy" id="43660"/>
    <lineage>
        <taxon>Bacteria</taxon>
        <taxon>Pseudomonadati</taxon>
        <taxon>Pseudomonadota</taxon>
        <taxon>Gammaproteobacteria</taxon>
        <taxon>Alteromonadales</taxon>
        <taxon>Pseudoalteromonadaceae</taxon>
        <taxon>Pseudoalteromonas</taxon>
    </lineage>
</organism>
<evidence type="ECO:0000313" key="2">
    <source>
        <dbReference type="Proteomes" id="UP000016534"/>
    </source>
</evidence>
<keyword evidence="2" id="KW-1185">Reference proteome</keyword>
<comment type="caution">
    <text evidence="1">The sequence shown here is derived from an EMBL/GenBank/DDBJ whole genome shotgun (WGS) entry which is preliminary data.</text>
</comment>
<name>A0ABN0NL19_9GAMM</name>
<dbReference type="EMBL" id="AHCF02000008">
    <property type="protein sequence ID" value="ERG62142.1"/>
    <property type="molecule type" value="Genomic_DNA"/>
</dbReference>
<evidence type="ECO:0008006" key="3">
    <source>
        <dbReference type="Google" id="ProtNLM"/>
    </source>
</evidence>
<accession>A0ABN0NL19</accession>
<dbReference type="Proteomes" id="UP000016534">
    <property type="component" value="Unassembled WGS sequence"/>
</dbReference>
<proteinExistence type="predicted"/>
<evidence type="ECO:0000313" key="1">
    <source>
        <dbReference type="EMBL" id="ERG62142.1"/>
    </source>
</evidence>
<dbReference type="Pfam" id="PF13650">
    <property type="entry name" value="Asp_protease_2"/>
    <property type="match status" value="1"/>
</dbReference>
<dbReference type="Gene3D" id="2.40.70.10">
    <property type="entry name" value="Acid Proteases"/>
    <property type="match status" value="1"/>
</dbReference>
<reference evidence="1" key="1">
    <citation type="journal article" date="2012" name="J. Bacteriol.">
        <title>Genome sequences of type strains of seven species of the marine bacterium Pseudoalteromonas.</title>
        <authorList>
            <person name="Xie B.B."/>
            <person name="Shu Y.L."/>
            <person name="Qin Q.L."/>
            <person name="Rong J.C."/>
            <person name="Zhang X.Y."/>
            <person name="Chen X.L."/>
            <person name="Shi M."/>
            <person name="He H.L."/>
            <person name="Zhou B.C."/>
            <person name="Zhang Y.Z."/>
        </authorList>
    </citation>
    <scope>NUCLEOTIDE SEQUENCE [LARGE SCALE GENOMIC DNA]</scope>
    <source>
        <strain evidence="1">NCIMB 2128</strain>
    </source>
</reference>
<sequence length="142" mass="15390">MELAKTTSLKFEVTETGHQIIQAKINGHKVNLILDTAAGASVLDRACIQKLGIEEVFSEENAAGLGTADHKMGLIDVLKFELAGQLFESTEFVTLNLDHVQVAGGDNIIHGLLGSPFFRKYQAVLDFGTDTLTISEPLADYE</sequence>
<reference evidence="1" key="2">
    <citation type="submission" date="2013-04" db="EMBL/GenBank/DDBJ databases">
        <title>Genome sequence of Pseudoalteromonas undina.</title>
        <authorList>
            <person name="Xie B.-B."/>
            <person name="Rong J.-C."/>
            <person name="Qin Q.-L."/>
            <person name="Shu Y.-L."/>
            <person name="Zhang Y.-Z."/>
        </authorList>
    </citation>
    <scope>NUCLEOTIDE SEQUENCE</scope>
    <source>
        <strain evidence="1">NCIMB 2128</strain>
    </source>
</reference>
<protein>
    <recommendedName>
        <fullName evidence="3">Aspartyl protease</fullName>
    </recommendedName>
</protein>
<dbReference type="SUPFAM" id="SSF50630">
    <property type="entry name" value="Acid proteases"/>
    <property type="match status" value="1"/>
</dbReference>
<dbReference type="InterPro" id="IPR021109">
    <property type="entry name" value="Peptidase_aspartic_dom_sf"/>
</dbReference>
<gene>
    <name evidence="1" type="ORF">PUND_03575</name>
</gene>